<dbReference type="AlphaFoldDB" id="I4EIV5"/>
<organism evidence="1 2">
    <name type="scientific">Nitrolancea hollandica Lb</name>
    <dbReference type="NCBI Taxonomy" id="1129897"/>
    <lineage>
        <taxon>Bacteria</taxon>
        <taxon>Pseudomonadati</taxon>
        <taxon>Thermomicrobiota</taxon>
        <taxon>Thermomicrobia</taxon>
        <taxon>Sphaerobacterales</taxon>
        <taxon>Sphaerobacterineae</taxon>
        <taxon>Sphaerobacteraceae</taxon>
        <taxon>Nitrolancea</taxon>
    </lineage>
</organism>
<name>I4EIV5_9BACT</name>
<gene>
    <name evidence="1" type="ORF">NITHO_3650005</name>
</gene>
<evidence type="ECO:0000313" key="2">
    <source>
        <dbReference type="Proteomes" id="UP000004221"/>
    </source>
</evidence>
<proteinExistence type="predicted"/>
<sequence length="72" mass="8355">MEVDALILGMIPYQIHGETYINVFYAHDDDPETVLQARLSRDAIYPNPKVNDRVQVHYLLKIVTQITKRQDA</sequence>
<reference evidence="1 2" key="1">
    <citation type="journal article" date="2012" name="ISME J.">
        <title>Nitrification expanded: discovery, physiology and genomics of a nitrite-oxidizing bacterium from the phylum Chloroflexi.</title>
        <authorList>
            <person name="Sorokin D.Y."/>
            <person name="Lucker S."/>
            <person name="Vejmelkova D."/>
            <person name="Kostrikina N.A."/>
            <person name="Kleerebezem R."/>
            <person name="Rijpstra W.I."/>
            <person name="Damste J.S."/>
            <person name="Le Paslier D."/>
            <person name="Muyzer G."/>
            <person name="Wagner M."/>
            <person name="van Loosdrecht M.C."/>
            <person name="Daims H."/>
        </authorList>
    </citation>
    <scope>NUCLEOTIDE SEQUENCE [LARGE SCALE GENOMIC DNA]</scope>
    <source>
        <strain evidence="2">none</strain>
    </source>
</reference>
<dbReference type="Proteomes" id="UP000004221">
    <property type="component" value="Unassembled WGS sequence"/>
</dbReference>
<protein>
    <submittedName>
        <fullName evidence="1">Uncharacterized protein</fullName>
    </submittedName>
</protein>
<dbReference type="EMBL" id="CAGS01000296">
    <property type="protein sequence ID" value="CCF84617.1"/>
    <property type="molecule type" value="Genomic_DNA"/>
</dbReference>
<evidence type="ECO:0000313" key="1">
    <source>
        <dbReference type="EMBL" id="CCF84617.1"/>
    </source>
</evidence>
<comment type="caution">
    <text evidence="1">The sequence shown here is derived from an EMBL/GenBank/DDBJ whole genome shotgun (WGS) entry which is preliminary data.</text>
</comment>
<dbReference type="RefSeq" id="WP_008478898.1">
    <property type="nucleotide sequence ID" value="NZ_CAGS01000296.1"/>
</dbReference>
<keyword evidence="2" id="KW-1185">Reference proteome</keyword>
<accession>I4EIV5</accession>